<keyword evidence="1" id="KW-1133">Transmembrane helix</keyword>
<gene>
    <name evidence="2" type="ORF">LCGC14_2969050</name>
</gene>
<reference evidence="2" key="1">
    <citation type="journal article" date="2015" name="Nature">
        <title>Complex archaea that bridge the gap between prokaryotes and eukaryotes.</title>
        <authorList>
            <person name="Spang A."/>
            <person name="Saw J.H."/>
            <person name="Jorgensen S.L."/>
            <person name="Zaremba-Niedzwiedzka K."/>
            <person name="Martijn J."/>
            <person name="Lind A.E."/>
            <person name="van Eijk R."/>
            <person name="Schleper C."/>
            <person name="Guy L."/>
            <person name="Ettema T.J."/>
        </authorList>
    </citation>
    <scope>NUCLEOTIDE SEQUENCE</scope>
</reference>
<dbReference type="EMBL" id="LAZR01060315">
    <property type="protein sequence ID" value="KKK65943.1"/>
    <property type="molecule type" value="Genomic_DNA"/>
</dbReference>
<keyword evidence="1" id="KW-0472">Membrane</keyword>
<feature type="non-terminal residue" evidence="2">
    <location>
        <position position="105"/>
    </location>
</feature>
<name>A0A0F8XAX2_9ZZZZ</name>
<sequence>MGTYLSLLAVVSEQAPIWLSETICSAREGVGLNASGLPAAACTIYSFGVLAVAMLAGTSISVLFGAGKGRAEQTTTLFHTMLAPSDRGKAPKWAWSGVGLSALSL</sequence>
<comment type="caution">
    <text evidence="2">The sequence shown here is derived from an EMBL/GenBank/DDBJ whole genome shotgun (WGS) entry which is preliminary data.</text>
</comment>
<protein>
    <submittedName>
        <fullName evidence="2">Uncharacterized protein</fullName>
    </submittedName>
</protein>
<feature type="transmembrane region" description="Helical" evidence="1">
    <location>
        <begin position="44"/>
        <end position="66"/>
    </location>
</feature>
<organism evidence="2">
    <name type="scientific">marine sediment metagenome</name>
    <dbReference type="NCBI Taxonomy" id="412755"/>
    <lineage>
        <taxon>unclassified sequences</taxon>
        <taxon>metagenomes</taxon>
        <taxon>ecological metagenomes</taxon>
    </lineage>
</organism>
<accession>A0A0F8XAX2</accession>
<keyword evidence="1" id="KW-0812">Transmembrane</keyword>
<dbReference type="AlphaFoldDB" id="A0A0F8XAX2"/>
<evidence type="ECO:0000313" key="2">
    <source>
        <dbReference type="EMBL" id="KKK65943.1"/>
    </source>
</evidence>
<evidence type="ECO:0000256" key="1">
    <source>
        <dbReference type="SAM" id="Phobius"/>
    </source>
</evidence>
<proteinExistence type="predicted"/>